<dbReference type="GO" id="GO:0003676">
    <property type="term" value="F:nucleic acid binding"/>
    <property type="evidence" value="ECO:0007669"/>
    <property type="project" value="InterPro"/>
</dbReference>
<proteinExistence type="predicted"/>
<name>A0AAE4MGP1_9EURY</name>
<dbReference type="PANTHER" id="PTHR30547">
    <property type="entry name" value="UNCHARACTERIZED PROTEIN YHCG-RELATED"/>
    <property type="match status" value="1"/>
</dbReference>
<keyword evidence="3" id="KW-0378">Hydrolase</keyword>
<dbReference type="Pfam" id="PF17761">
    <property type="entry name" value="DUF1016_N"/>
    <property type="match status" value="1"/>
</dbReference>
<gene>
    <name evidence="3" type="primary">yhcG</name>
    <name evidence="3" type="ORF">McpCs1_08910</name>
</gene>
<dbReference type="GO" id="GO:0016787">
    <property type="term" value="F:hydrolase activity"/>
    <property type="evidence" value="ECO:0007669"/>
    <property type="project" value="UniProtKB-KW"/>
</dbReference>
<sequence>MEMIVPENIFPDSDAVYRDVRGSVISAQRRVYSAVNVSMVLAYHEIGEKIFLAVGDRAEYGASLIAYLAKRLTEEFGDSFSERNLRLMRQFYILFQIRNALRSELSWTHYRLLMRVPSEKARLFYLHECAEAGWSTRQLERQISTLYYERLLASRDAEGVAEEIFRTEPKPEYEKIIKDPYVLEFLDLKGRSEWYEKDLEQALIDSLQDFLLELGRGFSFVARQKRITFDDRHFYIDLVFYNYILKCFVLVDLKLGDLTHQDLGQMQMYVNYYTRELMNEGDTSPIGIVLCADKSDAVVKYTLPEGESQVFASKYMLCLPKEEEFAKLLSEWVVREEEVRYERR</sequence>
<accession>A0AAE4MGP1</accession>
<reference evidence="3 4" key="1">
    <citation type="submission" date="2023-06" db="EMBL/GenBank/DDBJ databases">
        <title>Genome sequence of Methancorpusculaceae sp. Cs1.</title>
        <authorList>
            <person name="Protasov E."/>
            <person name="Platt K."/>
            <person name="Poehlein A."/>
            <person name="Daniel R."/>
            <person name="Brune A."/>
        </authorList>
    </citation>
    <scope>NUCLEOTIDE SEQUENCE [LARGE SCALE GENOMIC DNA]</scope>
    <source>
        <strain evidence="3 4">Cs1</strain>
    </source>
</reference>
<comment type="caution">
    <text evidence="3">The sequence shown here is derived from an EMBL/GenBank/DDBJ whole genome shotgun (WGS) entry which is preliminary data.</text>
</comment>
<dbReference type="AlphaFoldDB" id="A0AAE4MGP1"/>
<dbReference type="InterPro" id="IPR009362">
    <property type="entry name" value="YhcG_C"/>
</dbReference>
<evidence type="ECO:0000259" key="2">
    <source>
        <dbReference type="Pfam" id="PF17761"/>
    </source>
</evidence>
<feature type="domain" description="YhcG PDDEXK nuclease" evidence="1">
    <location>
        <begin position="175"/>
        <end position="326"/>
    </location>
</feature>
<dbReference type="InterPro" id="IPR041527">
    <property type="entry name" value="YhcG_N"/>
</dbReference>
<protein>
    <submittedName>
        <fullName evidence="3">Nuclease YhcG</fullName>
        <ecNumber evidence="3">3.1.-.-</ecNumber>
    </submittedName>
</protein>
<evidence type="ECO:0000313" key="3">
    <source>
        <dbReference type="EMBL" id="MDV0443513.1"/>
    </source>
</evidence>
<dbReference type="EMBL" id="JAWDKB010000003">
    <property type="protein sequence ID" value="MDV0443513.1"/>
    <property type="molecule type" value="Genomic_DNA"/>
</dbReference>
<dbReference type="InterPro" id="IPR011856">
    <property type="entry name" value="tRNA_endonuc-like_dom_sf"/>
</dbReference>
<dbReference type="EC" id="3.1.-.-" evidence="3"/>
<keyword evidence="4" id="KW-1185">Reference proteome</keyword>
<organism evidence="3 4">
    <name type="scientific">Methanorbis rubei</name>
    <dbReference type="NCBI Taxonomy" id="3028300"/>
    <lineage>
        <taxon>Archaea</taxon>
        <taxon>Methanobacteriati</taxon>
        <taxon>Methanobacteriota</taxon>
        <taxon>Stenosarchaea group</taxon>
        <taxon>Methanomicrobia</taxon>
        <taxon>Methanomicrobiales</taxon>
        <taxon>Methanocorpusculaceae</taxon>
        <taxon>Methanorbis</taxon>
    </lineage>
</organism>
<dbReference type="Proteomes" id="UP001283212">
    <property type="component" value="Unassembled WGS sequence"/>
</dbReference>
<evidence type="ECO:0000259" key="1">
    <source>
        <dbReference type="Pfam" id="PF06250"/>
    </source>
</evidence>
<feature type="domain" description="YhcG N-terminal" evidence="2">
    <location>
        <begin position="20"/>
        <end position="150"/>
    </location>
</feature>
<dbReference type="PANTHER" id="PTHR30547:SF5">
    <property type="entry name" value="NUCLEASE YHCG-RELATED"/>
    <property type="match status" value="1"/>
</dbReference>
<evidence type="ECO:0000313" key="4">
    <source>
        <dbReference type="Proteomes" id="UP001283212"/>
    </source>
</evidence>
<dbReference type="Gene3D" id="3.40.1350.10">
    <property type="match status" value="1"/>
</dbReference>
<dbReference type="InterPro" id="IPR053148">
    <property type="entry name" value="PD-DEXK-like_domain"/>
</dbReference>
<dbReference type="Pfam" id="PF06250">
    <property type="entry name" value="YhcG_C"/>
    <property type="match status" value="1"/>
</dbReference>